<keyword evidence="2" id="KW-1185">Reference proteome</keyword>
<dbReference type="AlphaFoldDB" id="A0AAN9QWV1"/>
<comment type="caution">
    <text evidence="1">The sequence shown here is derived from an EMBL/GenBank/DDBJ whole genome shotgun (WGS) entry which is preliminary data.</text>
</comment>
<reference evidence="1 2" key="1">
    <citation type="submission" date="2024-01" db="EMBL/GenBank/DDBJ databases">
        <title>The genomes of 5 underutilized Papilionoideae crops provide insights into root nodulation and disease resistanc.</title>
        <authorList>
            <person name="Jiang F."/>
        </authorList>
    </citation>
    <scope>NUCLEOTIDE SEQUENCE [LARGE SCALE GENOMIC DNA]</scope>
    <source>
        <strain evidence="1">LVBAO_FW01</strain>
        <tissue evidence="1">Leaves</tissue>
    </source>
</reference>
<dbReference type="EMBL" id="JAYMYQ010000002">
    <property type="protein sequence ID" value="KAK7349956.1"/>
    <property type="molecule type" value="Genomic_DNA"/>
</dbReference>
<accession>A0AAN9QWV1</accession>
<dbReference type="Proteomes" id="UP001367508">
    <property type="component" value="Unassembled WGS sequence"/>
</dbReference>
<protein>
    <submittedName>
        <fullName evidence="1">Uncharacterized protein</fullName>
    </submittedName>
</protein>
<sequence>MNAEESVKRDWIRKRMENLSEARLDTKENERSQHWGSEFSLARFKALLQKPQEVTSTVHHTQDKSSHHLDSNKPCILARIGIKGNESQSRQLKQWLQVFW</sequence>
<evidence type="ECO:0000313" key="2">
    <source>
        <dbReference type="Proteomes" id="UP001367508"/>
    </source>
</evidence>
<evidence type="ECO:0000313" key="1">
    <source>
        <dbReference type="EMBL" id="KAK7349956.1"/>
    </source>
</evidence>
<name>A0AAN9QWV1_CANGL</name>
<organism evidence="1 2">
    <name type="scientific">Canavalia gladiata</name>
    <name type="common">Sword bean</name>
    <name type="synonym">Dolichos gladiatus</name>
    <dbReference type="NCBI Taxonomy" id="3824"/>
    <lineage>
        <taxon>Eukaryota</taxon>
        <taxon>Viridiplantae</taxon>
        <taxon>Streptophyta</taxon>
        <taxon>Embryophyta</taxon>
        <taxon>Tracheophyta</taxon>
        <taxon>Spermatophyta</taxon>
        <taxon>Magnoliopsida</taxon>
        <taxon>eudicotyledons</taxon>
        <taxon>Gunneridae</taxon>
        <taxon>Pentapetalae</taxon>
        <taxon>rosids</taxon>
        <taxon>fabids</taxon>
        <taxon>Fabales</taxon>
        <taxon>Fabaceae</taxon>
        <taxon>Papilionoideae</taxon>
        <taxon>50 kb inversion clade</taxon>
        <taxon>NPAAA clade</taxon>
        <taxon>indigoferoid/millettioid clade</taxon>
        <taxon>Phaseoleae</taxon>
        <taxon>Canavalia</taxon>
    </lineage>
</organism>
<proteinExistence type="predicted"/>
<gene>
    <name evidence="1" type="ORF">VNO77_07890</name>
</gene>